<evidence type="ECO:0000256" key="1">
    <source>
        <dbReference type="PROSITE-ProRule" id="PRU00169"/>
    </source>
</evidence>
<dbReference type="SUPFAM" id="SSF109604">
    <property type="entry name" value="HD-domain/PDEase-like"/>
    <property type="match status" value="1"/>
</dbReference>
<evidence type="ECO:0000313" key="5">
    <source>
        <dbReference type="EMBL" id="OGG43454.1"/>
    </source>
</evidence>
<proteinExistence type="predicted"/>
<protein>
    <recommendedName>
        <fullName evidence="7">Two-component system response regulator</fullName>
    </recommendedName>
</protein>
<feature type="compositionally biased region" description="Low complexity" evidence="2">
    <location>
        <begin position="122"/>
        <end position="139"/>
    </location>
</feature>
<sequence>MVVDRERFSDLICKMLSGKYQTTVASDGLQAVRALQTSPPDVIVVEMSIPGNGLRLAELVGISPKFNHIPVVLTSANPSMDIVLKAKDAGVSSYLAKPFRPSELASRIEQALTEPVVAPEPSAEASPGEQGAAAGAEGAPAVEGAKRAIRDRVKKIDGLPVFPATHAEIMKLAKSENATSEALAEQIKMDPSMLATILKLVNSAYYGLRKKVDSLKVAVSLLGFEEIANLVMSAQVFQGLGGYKNKLGLDLKGFWRHSVGTGFVARSVAKKLQTEAETAFLGGMLHDIGKVVLDRFFPDYYIQVMGLVKGGEMSIAQAEEDVLGLTHAEVGGQLAAEWKFSENLQNVIMYHHAPETARRYQRLVGLVHLSDVICRTLQFGSGGDMLVPQIDSAVMDRFALTEKGLQIFAETAKEDLEAAESFLLALG</sequence>
<dbReference type="InterPro" id="IPR013976">
    <property type="entry name" value="HDOD"/>
</dbReference>
<dbReference type="SUPFAM" id="SSF52172">
    <property type="entry name" value="CheY-like"/>
    <property type="match status" value="1"/>
</dbReference>
<dbReference type="PROSITE" id="PS51833">
    <property type="entry name" value="HDOD"/>
    <property type="match status" value="1"/>
</dbReference>
<dbReference type="EMBL" id="MFKF01000434">
    <property type="protein sequence ID" value="OGG43454.1"/>
    <property type="molecule type" value="Genomic_DNA"/>
</dbReference>
<organism evidence="5 6">
    <name type="scientific">Handelsmanbacteria sp. (strain RIFCSPLOWO2_12_FULL_64_10)</name>
    <dbReference type="NCBI Taxonomy" id="1817868"/>
    <lineage>
        <taxon>Bacteria</taxon>
        <taxon>Candidatus Handelsmaniibacteriota</taxon>
    </lineage>
</organism>
<dbReference type="Gene3D" id="3.40.50.2300">
    <property type="match status" value="1"/>
</dbReference>
<evidence type="ECO:0000259" key="4">
    <source>
        <dbReference type="PROSITE" id="PS51833"/>
    </source>
</evidence>
<dbReference type="CDD" id="cd00077">
    <property type="entry name" value="HDc"/>
    <property type="match status" value="1"/>
</dbReference>
<dbReference type="SMART" id="SM00471">
    <property type="entry name" value="HDc"/>
    <property type="match status" value="1"/>
</dbReference>
<dbReference type="Proteomes" id="UP000178606">
    <property type="component" value="Unassembled WGS sequence"/>
</dbReference>
<evidence type="ECO:0000256" key="2">
    <source>
        <dbReference type="SAM" id="MobiDB-lite"/>
    </source>
</evidence>
<dbReference type="InterPro" id="IPR003607">
    <property type="entry name" value="HD/PDEase_dom"/>
</dbReference>
<dbReference type="Pfam" id="PF08668">
    <property type="entry name" value="HDOD"/>
    <property type="match status" value="1"/>
</dbReference>
<dbReference type="Pfam" id="PF00072">
    <property type="entry name" value="Response_reg"/>
    <property type="match status" value="1"/>
</dbReference>
<feature type="region of interest" description="Disordered" evidence="2">
    <location>
        <begin position="117"/>
        <end position="139"/>
    </location>
</feature>
<dbReference type="AlphaFoldDB" id="A0A1F6C2N4"/>
<evidence type="ECO:0008006" key="7">
    <source>
        <dbReference type="Google" id="ProtNLM"/>
    </source>
</evidence>
<evidence type="ECO:0000313" key="6">
    <source>
        <dbReference type="Proteomes" id="UP000178606"/>
    </source>
</evidence>
<gene>
    <name evidence="5" type="ORF">A3F84_02385</name>
</gene>
<dbReference type="InterPro" id="IPR006675">
    <property type="entry name" value="HDIG_dom"/>
</dbReference>
<evidence type="ECO:0000259" key="3">
    <source>
        <dbReference type="PROSITE" id="PS50110"/>
    </source>
</evidence>
<dbReference type="SMART" id="SM00448">
    <property type="entry name" value="REC"/>
    <property type="match status" value="1"/>
</dbReference>
<dbReference type="PROSITE" id="PS50110">
    <property type="entry name" value="RESPONSE_REGULATORY"/>
    <property type="match status" value="1"/>
</dbReference>
<dbReference type="CDD" id="cd00156">
    <property type="entry name" value="REC"/>
    <property type="match status" value="1"/>
</dbReference>
<dbReference type="NCBIfam" id="TIGR00277">
    <property type="entry name" value="HDIG"/>
    <property type="match status" value="1"/>
</dbReference>
<feature type="domain" description="Response regulatory" evidence="3">
    <location>
        <begin position="1"/>
        <end position="112"/>
    </location>
</feature>
<dbReference type="InterPro" id="IPR001789">
    <property type="entry name" value="Sig_transdc_resp-reg_receiver"/>
</dbReference>
<dbReference type="PANTHER" id="PTHR33525">
    <property type="match status" value="1"/>
</dbReference>
<dbReference type="InterPro" id="IPR052340">
    <property type="entry name" value="RNase_Y/CdgJ"/>
</dbReference>
<comment type="caution">
    <text evidence="5">The sequence shown here is derived from an EMBL/GenBank/DDBJ whole genome shotgun (WGS) entry which is preliminary data.</text>
</comment>
<dbReference type="GO" id="GO:0000160">
    <property type="term" value="P:phosphorelay signal transduction system"/>
    <property type="evidence" value="ECO:0007669"/>
    <property type="project" value="InterPro"/>
</dbReference>
<dbReference type="InterPro" id="IPR011006">
    <property type="entry name" value="CheY-like_superfamily"/>
</dbReference>
<feature type="domain" description="HDOD" evidence="4">
    <location>
        <begin position="159"/>
        <end position="354"/>
    </location>
</feature>
<name>A0A1F6C2N4_HANXR</name>
<dbReference type="Gene3D" id="1.10.3210.10">
    <property type="entry name" value="Hypothetical protein af1432"/>
    <property type="match status" value="1"/>
</dbReference>
<comment type="caution">
    <text evidence="1">Lacks conserved residue(s) required for the propagation of feature annotation.</text>
</comment>
<dbReference type="PANTHER" id="PTHR33525:SF3">
    <property type="entry name" value="RIBONUCLEASE Y"/>
    <property type="match status" value="1"/>
</dbReference>
<reference evidence="5 6" key="1">
    <citation type="journal article" date="2016" name="Nat. Commun.">
        <title>Thousands of microbial genomes shed light on interconnected biogeochemical processes in an aquifer system.</title>
        <authorList>
            <person name="Anantharaman K."/>
            <person name="Brown C.T."/>
            <person name="Hug L.A."/>
            <person name="Sharon I."/>
            <person name="Castelle C.J."/>
            <person name="Probst A.J."/>
            <person name="Thomas B.C."/>
            <person name="Singh A."/>
            <person name="Wilkins M.J."/>
            <person name="Karaoz U."/>
            <person name="Brodie E.L."/>
            <person name="Williams K.H."/>
            <person name="Hubbard S.S."/>
            <person name="Banfield J.F."/>
        </authorList>
    </citation>
    <scope>NUCLEOTIDE SEQUENCE [LARGE SCALE GENOMIC DNA]</scope>
    <source>
        <strain evidence="6">RIFCSPLOWO2_12_FULL_64_10</strain>
    </source>
</reference>
<accession>A0A1F6C2N4</accession>